<reference evidence="4" key="1">
    <citation type="submission" date="2013-09" db="EMBL/GenBank/DDBJ databases">
        <title>Corchorus olitorius genome sequencing.</title>
        <authorList>
            <person name="Alam M."/>
            <person name="Haque M.S."/>
            <person name="Islam M.S."/>
            <person name="Emdad E.M."/>
            <person name="Islam M.M."/>
            <person name="Ahmed B."/>
            <person name="Halim A."/>
            <person name="Hossen Q.M.M."/>
            <person name="Hossain M.Z."/>
            <person name="Ahmed R."/>
            <person name="Khan M.M."/>
            <person name="Islam R."/>
            <person name="Rashid M.M."/>
            <person name="Khan S.A."/>
            <person name="Rahman M.S."/>
            <person name="Alam M."/>
            <person name="Yahiya A.S."/>
            <person name="Khan M.S."/>
            <person name="Azam M.S."/>
            <person name="Haque T."/>
            <person name="Lashkar M.Z.H."/>
            <person name="Akhand A.I."/>
            <person name="Morshed G."/>
            <person name="Roy S."/>
            <person name="Uddin K.S."/>
            <person name="Rabeya T."/>
            <person name="Hossain A.S."/>
            <person name="Chowdhury A."/>
            <person name="Snigdha A.R."/>
            <person name="Mortoza M.S."/>
            <person name="Matin S.A."/>
            <person name="Hoque S.M.E."/>
            <person name="Islam M.K."/>
            <person name="Roy D.K."/>
            <person name="Haider R."/>
            <person name="Moosa M.M."/>
            <person name="Elias S.M."/>
            <person name="Hasan A.M."/>
            <person name="Jahan S."/>
            <person name="Shafiuddin M."/>
            <person name="Mahmood N."/>
            <person name="Shommy N.S."/>
        </authorList>
    </citation>
    <scope>NUCLEOTIDE SEQUENCE [LARGE SCALE GENOMIC DNA]</scope>
    <source>
        <strain evidence="4">cv. O-4</strain>
    </source>
</reference>
<dbReference type="Pfam" id="PF00665">
    <property type="entry name" value="rve"/>
    <property type="match status" value="1"/>
</dbReference>
<gene>
    <name evidence="3" type="ORF">COLO4_16264</name>
</gene>
<organism evidence="3 4">
    <name type="scientific">Corchorus olitorius</name>
    <dbReference type="NCBI Taxonomy" id="93759"/>
    <lineage>
        <taxon>Eukaryota</taxon>
        <taxon>Viridiplantae</taxon>
        <taxon>Streptophyta</taxon>
        <taxon>Embryophyta</taxon>
        <taxon>Tracheophyta</taxon>
        <taxon>Spermatophyta</taxon>
        <taxon>Magnoliopsida</taxon>
        <taxon>eudicotyledons</taxon>
        <taxon>Gunneridae</taxon>
        <taxon>Pentapetalae</taxon>
        <taxon>rosids</taxon>
        <taxon>malvids</taxon>
        <taxon>Malvales</taxon>
        <taxon>Malvaceae</taxon>
        <taxon>Grewioideae</taxon>
        <taxon>Apeibeae</taxon>
        <taxon>Corchorus</taxon>
    </lineage>
</organism>
<name>A0A1R3JIK4_9ROSI</name>
<protein>
    <submittedName>
        <fullName evidence="3">Integrase, catalytic core</fullName>
    </submittedName>
</protein>
<dbReference type="PANTHER" id="PTHR37984">
    <property type="entry name" value="PROTEIN CBG26694"/>
    <property type="match status" value="1"/>
</dbReference>
<evidence type="ECO:0000313" key="4">
    <source>
        <dbReference type="Proteomes" id="UP000187203"/>
    </source>
</evidence>
<dbReference type="OrthoDB" id="994881at2759"/>
<feature type="domain" description="Integrase catalytic" evidence="2">
    <location>
        <begin position="52"/>
        <end position="155"/>
    </location>
</feature>
<dbReference type="InterPro" id="IPR036397">
    <property type="entry name" value="RNaseH_sf"/>
</dbReference>
<dbReference type="EMBL" id="AWUE01015993">
    <property type="protein sequence ID" value="OMO94607.1"/>
    <property type="molecule type" value="Genomic_DNA"/>
</dbReference>
<dbReference type="Pfam" id="PF17921">
    <property type="entry name" value="Integrase_H2C2"/>
    <property type="match status" value="1"/>
</dbReference>
<proteinExistence type="predicted"/>
<dbReference type="Gene3D" id="3.30.420.10">
    <property type="entry name" value="Ribonuclease H-like superfamily/Ribonuclease H"/>
    <property type="match status" value="1"/>
</dbReference>
<feature type="region of interest" description="Disordered" evidence="1">
    <location>
        <begin position="155"/>
        <end position="189"/>
    </location>
</feature>
<dbReference type="Proteomes" id="UP000187203">
    <property type="component" value="Unassembled WGS sequence"/>
</dbReference>
<dbReference type="InterPro" id="IPR012337">
    <property type="entry name" value="RNaseH-like_sf"/>
</dbReference>
<dbReference type="Gene3D" id="1.10.340.70">
    <property type="match status" value="1"/>
</dbReference>
<evidence type="ECO:0000256" key="1">
    <source>
        <dbReference type="SAM" id="MobiDB-lite"/>
    </source>
</evidence>
<evidence type="ECO:0000313" key="3">
    <source>
        <dbReference type="EMBL" id="OMO94607.1"/>
    </source>
</evidence>
<comment type="caution">
    <text evidence="3">The sequence shown here is derived from an EMBL/GenBank/DDBJ whole genome shotgun (WGS) entry which is preliminary data.</text>
</comment>
<dbReference type="PANTHER" id="PTHR37984:SF5">
    <property type="entry name" value="PROTEIN NYNRIN-LIKE"/>
    <property type="match status" value="1"/>
</dbReference>
<dbReference type="STRING" id="93759.A0A1R3JIK4"/>
<feature type="compositionally biased region" description="Polar residues" evidence="1">
    <location>
        <begin position="166"/>
        <end position="183"/>
    </location>
</feature>
<accession>A0A1R3JIK4</accession>
<keyword evidence="4" id="KW-1185">Reference proteome</keyword>
<dbReference type="GO" id="GO:0015074">
    <property type="term" value="P:DNA integration"/>
    <property type="evidence" value="ECO:0007669"/>
    <property type="project" value="InterPro"/>
</dbReference>
<sequence length="189" mass="21646">MGGRSLAQKVMRLGCYWPCMRKDAVELVRKCEKCQLFAKVPRMPAEELNVIKASWPFTMWGVDNIGPFPEATGKRKYAIVACDYFTKWVEAEPMASITKYAVKHFLWQNRLCRFGVPNVFISDNGRQLQAEHIHNFCAKYHIKMIASSVDHPQTNRLASYGESGPPVTQAQERPYSTSPSEQKQSSRRK</sequence>
<dbReference type="GO" id="GO:0003676">
    <property type="term" value="F:nucleic acid binding"/>
    <property type="evidence" value="ECO:0007669"/>
    <property type="project" value="InterPro"/>
</dbReference>
<dbReference type="InterPro" id="IPR041588">
    <property type="entry name" value="Integrase_H2C2"/>
</dbReference>
<dbReference type="InterPro" id="IPR001584">
    <property type="entry name" value="Integrase_cat-core"/>
</dbReference>
<dbReference type="InterPro" id="IPR050951">
    <property type="entry name" value="Retrovirus_Pol_polyprotein"/>
</dbReference>
<dbReference type="PROSITE" id="PS50994">
    <property type="entry name" value="INTEGRASE"/>
    <property type="match status" value="1"/>
</dbReference>
<dbReference type="AlphaFoldDB" id="A0A1R3JIK4"/>
<evidence type="ECO:0000259" key="2">
    <source>
        <dbReference type="PROSITE" id="PS50994"/>
    </source>
</evidence>
<dbReference type="SUPFAM" id="SSF53098">
    <property type="entry name" value="Ribonuclease H-like"/>
    <property type="match status" value="1"/>
</dbReference>